<name>A0A3D9RWS5_9FLAO</name>
<evidence type="ECO:0000313" key="1">
    <source>
        <dbReference type="EMBL" id="REE82034.1"/>
    </source>
</evidence>
<comment type="caution">
    <text evidence="1">The sequence shown here is derived from an EMBL/GenBank/DDBJ whole genome shotgun (WGS) entry which is preliminary data.</text>
</comment>
<protein>
    <submittedName>
        <fullName evidence="1">Uncharacterized protein</fullName>
    </submittedName>
</protein>
<sequence length="159" mass="17916">MKKLITLFVAFTLFSCNDGDFDVPAFEFTDTVNSCGEYLLYKLNTEKTEAIIISLSPTQLGTIAGEKTYTISSTLKVTYRLFDEAIGTDYFCQEIPPSTPIVLKELDAESGTLIINTIEVVEDEVITGYEYEISISNLLFLDNNERIFFETFSFGVFDN</sequence>
<organism evidence="1 2">
    <name type="scientific">Lutibacter oceani</name>
    <dbReference type="NCBI Taxonomy" id="1853311"/>
    <lineage>
        <taxon>Bacteria</taxon>
        <taxon>Pseudomonadati</taxon>
        <taxon>Bacteroidota</taxon>
        <taxon>Flavobacteriia</taxon>
        <taxon>Flavobacteriales</taxon>
        <taxon>Flavobacteriaceae</taxon>
        <taxon>Lutibacter</taxon>
    </lineage>
</organism>
<dbReference type="Proteomes" id="UP000256429">
    <property type="component" value="Unassembled WGS sequence"/>
</dbReference>
<evidence type="ECO:0000313" key="2">
    <source>
        <dbReference type="Proteomes" id="UP000256429"/>
    </source>
</evidence>
<keyword evidence="2" id="KW-1185">Reference proteome</keyword>
<dbReference type="EMBL" id="QTTQ01000010">
    <property type="protein sequence ID" value="REE82034.1"/>
    <property type="molecule type" value="Genomic_DNA"/>
</dbReference>
<accession>A0A3D9RWS5</accession>
<gene>
    <name evidence="1" type="ORF">BX611_1577</name>
</gene>
<dbReference type="AlphaFoldDB" id="A0A3D9RWS5"/>
<dbReference type="RefSeq" id="WP_115879845.1">
    <property type="nucleotide sequence ID" value="NZ_QTTQ01000010.1"/>
</dbReference>
<reference evidence="1 2" key="1">
    <citation type="submission" date="2018-08" db="EMBL/GenBank/DDBJ databases">
        <title>Genomic Encyclopedia of Type Strains, Phase III (KMG-III): the genomes of soil and plant-associated and newly described type strains.</title>
        <authorList>
            <person name="Whitman W."/>
        </authorList>
    </citation>
    <scope>NUCLEOTIDE SEQUENCE [LARGE SCALE GENOMIC DNA]</scope>
    <source>
        <strain evidence="1 2">325-5</strain>
    </source>
</reference>
<dbReference type="OrthoDB" id="1417969at2"/>
<dbReference type="PROSITE" id="PS51257">
    <property type="entry name" value="PROKAR_LIPOPROTEIN"/>
    <property type="match status" value="1"/>
</dbReference>
<proteinExistence type="predicted"/>